<dbReference type="AlphaFoldDB" id="A0A0F9NG48"/>
<proteinExistence type="predicted"/>
<reference evidence="1" key="1">
    <citation type="journal article" date="2015" name="Nature">
        <title>Complex archaea that bridge the gap between prokaryotes and eukaryotes.</title>
        <authorList>
            <person name="Spang A."/>
            <person name="Saw J.H."/>
            <person name="Jorgensen S.L."/>
            <person name="Zaremba-Niedzwiedzka K."/>
            <person name="Martijn J."/>
            <person name="Lind A.E."/>
            <person name="van Eijk R."/>
            <person name="Schleper C."/>
            <person name="Guy L."/>
            <person name="Ettema T.J."/>
        </authorList>
    </citation>
    <scope>NUCLEOTIDE SEQUENCE</scope>
</reference>
<organism evidence="1">
    <name type="scientific">marine sediment metagenome</name>
    <dbReference type="NCBI Taxonomy" id="412755"/>
    <lineage>
        <taxon>unclassified sequences</taxon>
        <taxon>metagenomes</taxon>
        <taxon>ecological metagenomes</taxon>
    </lineage>
</organism>
<comment type="caution">
    <text evidence="1">The sequence shown here is derived from an EMBL/GenBank/DDBJ whole genome shotgun (WGS) entry which is preliminary data.</text>
</comment>
<feature type="non-terminal residue" evidence="1">
    <location>
        <position position="1"/>
    </location>
</feature>
<name>A0A0F9NG48_9ZZZZ</name>
<evidence type="ECO:0008006" key="2">
    <source>
        <dbReference type="Google" id="ProtNLM"/>
    </source>
</evidence>
<dbReference type="EMBL" id="LAZR01003569">
    <property type="protein sequence ID" value="KKN16924.1"/>
    <property type="molecule type" value="Genomic_DNA"/>
</dbReference>
<dbReference type="SUPFAM" id="SSF56300">
    <property type="entry name" value="Metallo-dependent phosphatases"/>
    <property type="match status" value="1"/>
</dbReference>
<dbReference type="InterPro" id="IPR029052">
    <property type="entry name" value="Metallo-depent_PP-like"/>
</dbReference>
<evidence type="ECO:0000313" key="1">
    <source>
        <dbReference type="EMBL" id="KKN16924.1"/>
    </source>
</evidence>
<accession>A0A0F9NG48</accession>
<protein>
    <recommendedName>
        <fullName evidence="2">Calcineurin-like phosphoesterase domain-containing protein</fullName>
    </recommendedName>
</protein>
<sequence length="349" mass="39807">YPTATRERLDEWARKYGYKSANNFGTAMNRRLGIKRAGTVEIVKEVETVVERIPYPDFKIKPFTIIKVSRDEEDMGIVWADWHTAKITESYDIATNKARVERLLSNTMTLINLHRPIRKVWIFETGDGVQGENPHQGSKIGETECGAFEQIEDHAVPMRASFLVSISQGVEEVEYTGVAGNHGVYDKIATARTNWDNFLYASLQKALQGQKNIKVNTPKWFYQLVNIRGFRFFIIHGNQVTATAGIPLFAMRRKMQEWYAYVGGFNYAYAGHFHSGAYDQVNSSADYTISPPLVTGDSWALEKVGRASEPKQLCFGIHDKWGRTFRYDVHTDDKFLPKKYDEPEGVVIV</sequence>
<gene>
    <name evidence="1" type="ORF">LCGC14_0970820</name>
</gene>